<comment type="function">
    <text evidence="1">Responsible for the release of ribosomes from messenger RNA at the termination of chloroplastic protein biosynthesis.</text>
</comment>
<evidence type="ECO:0000256" key="5">
    <source>
        <dbReference type="ARBA" id="ARBA00032397"/>
    </source>
</evidence>
<dbReference type="GO" id="GO:0043023">
    <property type="term" value="F:ribosomal large subunit binding"/>
    <property type="evidence" value="ECO:0007669"/>
    <property type="project" value="TreeGrafter"/>
</dbReference>
<dbReference type="GO" id="GO:0006412">
    <property type="term" value="P:translation"/>
    <property type="evidence" value="ECO:0007669"/>
    <property type="project" value="UniProtKB-KW"/>
</dbReference>
<organism evidence="7 8">
    <name type="scientific">Symbiochloris irregularis</name>
    <dbReference type="NCBI Taxonomy" id="706552"/>
    <lineage>
        <taxon>Eukaryota</taxon>
        <taxon>Viridiplantae</taxon>
        <taxon>Chlorophyta</taxon>
        <taxon>core chlorophytes</taxon>
        <taxon>Trebouxiophyceae</taxon>
        <taxon>Trebouxiales</taxon>
        <taxon>Trebouxiaceae</taxon>
        <taxon>Symbiochloris</taxon>
    </lineage>
</organism>
<evidence type="ECO:0000259" key="6">
    <source>
        <dbReference type="Pfam" id="PF01765"/>
    </source>
</evidence>
<dbReference type="PANTHER" id="PTHR20982:SF3">
    <property type="entry name" value="MITOCHONDRIAL RIBOSOME RECYCLING FACTOR PSEUDO 1"/>
    <property type="match status" value="1"/>
</dbReference>
<dbReference type="CDD" id="cd00520">
    <property type="entry name" value="RRF"/>
    <property type="match status" value="1"/>
</dbReference>
<dbReference type="InterPro" id="IPR023584">
    <property type="entry name" value="Ribosome_recyc_fac_dom"/>
</dbReference>
<gene>
    <name evidence="7" type="ORF">WJX73_001997</name>
</gene>
<comment type="similarity">
    <text evidence="2">Belongs to the RRF family.</text>
</comment>
<proteinExistence type="inferred from homology"/>
<protein>
    <recommendedName>
        <fullName evidence="3">Ribosome-recycling factor, chloroplastic</fullName>
    </recommendedName>
    <alternativeName>
        <fullName evidence="5">Ribosome-releasing factor, chloroplastic</fullName>
    </alternativeName>
</protein>
<name>A0AAW1P6K4_9CHLO</name>
<reference evidence="7 8" key="1">
    <citation type="journal article" date="2024" name="Nat. Commun.">
        <title>Phylogenomics reveals the evolutionary origins of lichenization in chlorophyte algae.</title>
        <authorList>
            <person name="Puginier C."/>
            <person name="Libourel C."/>
            <person name="Otte J."/>
            <person name="Skaloud P."/>
            <person name="Haon M."/>
            <person name="Grisel S."/>
            <person name="Petersen M."/>
            <person name="Berrin J.G."/>
            <person name="Delaux P.M."/>
            <person name="Dal Grande F."/>
            <person name="Keller J."/>
        </authorList>
    </citation>
    <scope>NUCLEOTIDE SEQUENCE [LARGE SCALE GENOMIC DNA]</scope>
    <source>
        <strain evidence="7 8">SAG 2036</strain>
    </source>
</reference>
<evidence type="ECO:0000256" key="3">
    <source>
        <dbReference type="ARBA" id="ARBA00014063"/>
    </source>
</evidence>
<evidence type="ECO:0000313" key="7">
    <source>
        <dbReference type="EMBL" id="KAK9807326.1"/>
    </source>
</evidence>
<evidence type="ECO:0000256" key="4">
    <source>
        <dbReference type="ARBA" id="ARBA00022917"/>
    </source>
</evidence>
<dbReference type="Gene3D" id="1.10.132.20">
    <property type="entry name" value="Ribosome-recycling factor"/>
    <property type="match status" value="1"/>
</dbReference>
<accession>A0AAW1P6K4</accession>
<evidence type="ECO:0000256" key="1">
    <source>
        <dbReference type="ARBA" id="ARBA00002952"/>
    </source>
</evidence>
<dbReference type="AlphaFoldDB" id="A0AAW1P6K4"/>
<feature type="domain" description="Ribosome recycling factor" evidence="6">
    <location>
        <begin position="92"/>
        <end position="249"/>
    </location>
</feature>
<sequence length="253" mass="26919">MLTRLSNVCRAWRLVAAAHAGGLALPSTSLAPATPALPWLATVMASQPSAAFAAKSRKGKPATQQVDQDDFAWDTAVTEAKRQMQAALDRLDRNLSGVRTGRASPGLLEHLPVLAYGDTMSLQSLASVSVQDAQTLLVTPFDPQTLGAISKAIMTSPLNLSPKNSKSEIVVPVPRPSQDTLKAMVKMVKGEAETARVAVRQVRKDAMGQAKSLHASDDDAKRAENQVQKLTDQFVSDVNARISEKEAALGTAL</sequence>
<evidence type="ECO:0000313" key="8">
    <source>
        <dbReference type="Proteomes" id="UP001465755"/>
    </source>
</evidence>
<dbReference type="Pfam" id="PF01765">
    <property type="entry name" value="RRF"/>
    <property type="match status" value="1"/>
</dbReference>
<dbReference type="InterPro" id="IPR002661">
    <property type="entry name" value="Ribosome_recyc_fac"/>
</dbReference>
<dbReference type="FunFam" id="3.30.1360.40:FF:000001">
    <property type="entry name" value="Ribosome-recycling factor"/>
    <property type="match status" value="1"/>
</dbReference>
<dbReference type="SUPFAM" id="SSF55194">
    <property type="entry name" value="Ribosome recycling factor, RRF"/>
    <property type="match status" value="1"/>
</dbReference>
<dbReference type="GO" id="GO:0005739">
    <property type="term" value="C:mitochondrion"/>
    <property type="evidence" value="ECO:0007669"/>
    <property type="project" value="TreeGrafter"/>
</dbReference>
<keyword evidence="4" id="KW-0648">Protein biosynthesis</keyword>
<dbReference type="EMBL" id="JALJOQ010000031">
    <property type="protein sequence ID" value="KAK9807326.1"/>
    <property type="molecule type" value="Genomic_DNA"/>
</dbReference>
<comment type="caution">
    <text evidence="7">The sequence shown here is derived from an EMBL/GenBank/DDBJ whole genome shotgun (WGS) entry which is preliminary data.</text>
</comment>
<dbReference type="PANTHER" id="PTHR20982">
    <property type="entry name" value="RIBOSOME RECYCLING FACTOR"/>
    <property type="match status" value="1"/>
</dbReference>
<keyword evidence="8" id="KW-1185">Reference proteome</keyword>
<dbReference type="Proteomes" id="UP001465755">
    <property type="component" value="Unassembled WGS sequence"/>
</dbReference>
<evidence type="ECO:0000256" key="2">
    <source>
        <dbReference type="ARBA" id="ARBA00005912"/>
    </source>
</evidence>
<dbReference type="Gene3D" id="3.30.1360.40">
    <property type="match status" value="1"/>
</dbReference>
<dbReference type="InterPro" id="IPR036191">
    <property type="entry name" value="RRF_sf"/>
</dbReference>